<gene>
    <name evidence="1" type="ORF">CYJ47_12665</name>
</gene>
<protein>
    <submittedName>
        <fullName evidence="1">Uncharacterized protein</fullName>
    </submittedName>
</protein>
<sequence length="59" mass="6468">MATEADPVHCAVAQWRSTPLRTPVVGRQRTYGLESVGDVMILWKQGAILLAECGMKLLV</sequence>
<dbReference type="AlphaFoldDB" id="A0AAF0YSR9"/>
<name>A0AAF0YSR9_9CORY</name>
<evidence type="ECO:0000313" key="2">
    <source>
        <dbReference type="Proteomes" id="UP000234560"/>
    </source>
</evidence>
<organism evidence="1 2">
    <name type="scientific">Corynebacterium pyruviciproducens</name>
    <dbReference type="NCBI Taxonomy" id="598660"/>
    <lineage>
        <taxon>Bacteria</taxon>
        <taxon>Bacillati</taxon>
        <taxon>Actinomycetota</taxon>
        <taxon>Actinomycetes</taxon>
        <taxon>Mycobacteriales</taxon>
        <taxon>Corynebacteriaceae</taxon>
        <taxon>Corynebacterium</taxon>
    </lineage>
</organism>
<accession>A0AAF0YSR9</accession>
<evidence type="ECO:0000313" key="1">
    <source>
        <dbReference type="EMBL" id="WOT02081.1"/>
    </source>
</evidence>
<dbReference type="RefSeq" id="WP_143485536.1">
    <property type="nucleotide sequence ID" value="NZ_CP136958.1"/>
</dbReference>
<reference evidence="1" key="1">
    <citation type="submission" date="2017-12" db="EMBL/GenBank/DDBJ databases">
        <authorList>
            <person name="Thomas-White K."/>
            <person name="Wolfe A.J."/>
        </authorList>
    </citation>
    <scope>NUCLEOTIDE SEQUENCE</scope>
    <source>
        <strain evidence="1">UMB0763</strain>
    </source>
</reference>
<reference evidence="1" key="2">
    <citation type="submission" date="2023-10" db="EMBL/GenBank/DDBJ databases">
        <authorList>
            <person name="Choi B."/>
        </authorList>
    </citation>
    <scope>NUCLEOTIDE SEQUENCE</scope>
    <source>
        <strain evidence="1">UMB0763</strain>
    </source>
</reference>
<dbReference type="KEGG" id="cpyr:CYJ47_12665"/>
<proteinExistence type="predicted"/>
<dbReference type="Proteomes" id="UP000234560">
    <property type="component" value="Chromosome"/>
</dbReference>
<dbReference type="EMBL" id="CP136958">
    <property type="protein sequence ID" value="WOT02081.1"/>
    <property type="molecule type" value="Genomic_DNA"/>
</dbReference>